<feature type="compositionally biased region" description="Basic and acidic residues" evidence="1">
    <location>
        <begin position="151"/>
        <end position="160"/>
    </location>
</feature>
<feature type="region of interest" description="Disordered" evidence="1">
    <location>
        <begin position="149"/>
        <end position="174"/>
    </location>
</feature>
<feature type="compositionally biased region" description="Polar residues" evidence="1">
    <location>
        <begin position="162"/>
        <end position="174"/>
    </location>
</feature>
<protein>
    <submittedName>
        <fullName evidence="2">Uncharacterized protein</fullName>
    </submittedName>
</protein>
<proteinExistence type="predicted"/>
<name>A0A8S1MGD1_9CILI</name>
<dbReference type="Proteomes" id="UP000692954">
    <property type="component" value="Unassembled WGS sequence"/>
</dbReference>
<keyword evidence="3" id="KW-1185">Reference proteome</keyword>
<comment type="caution">
    <text evidence="2">The sequence shown here is derived from an EMBL/GenBank/DDBJ whole genome shotgun (WGS) entry which is preliminary data.</text>
</comment>
<dbReference type="EMBL" id="CAJJDN010000032">
    <property type="protein sequence ID" value="CAD8074354.1"/>
    <property type="molecule type" value="Genomic_DNA"/>
</dbReference>
<evidence type="ECO:0000313" key="3">
    <source>
        <dbReference type="Proteomes" id="UP000692954"/>
    </source>
</evidence>
<sequence>MNQCYSSSNLNALLPMENYQLILNEQTRLYRYIHSQNTIQIKKFDSQEITRRKSCHCNECGQQSQFQFKTMNIPLKKRDLPKEQECPLPQLIVTKPESRMSSTFYKKSSFKNLSILEQKDYINNTQLSLNIHGFKRAYNRQNTLLKLITDGQERSKRKESSGLFSSSDMQSQNSLKSLNITTSPTQSFLQNHKNSIQPKTPVSLFSPKRKQNYTHNKFLNTSSKIYNPYQINSNKQLIIKPLQLKSSISSLVGQIPKLSKKKQ</sequence>
<gene>
    <name evidence="2" type="ORF">PSON_ATCC_30995.1.T0320027</name>
</gene>
<dbReference type="OrthoDB" id="306319at2759"/>
<organism evidence="2 3">
    <name type="scientific">Paramecium sonneborni</name>
    <dbReference type="NCBI Taxonomy" id="65129"/>
    <lineage>
        <taxon>Eukaryota</taxon>
        <taxon>Sar</taxon>
        <taxon>Alveolata</taxon>
        <taxon>Ciliophora</taxon>
        <taxon>Intramacronucleata</taxon>
        <taxon>Oligohymenophorea</taxon>
        <taxon>Peniculida</taxon>
        <taxon>Parameciidae</taxon>
        <taxon>Paramecium</taxon>
    </lineage>
</organism>
<evidence type="ECO:0000256" key="1">
    <source>
        <dbReference type="SAM" id="MobiDB-lite"/>
    </source>
</evidence>
<dbReference type="AlphaFoldDB" id="A0A8S1MGD1"/>
<reference evidence="2" key="1">
    <citation type="submission" date="2021-01" db="EMBL/GenBank/DDBJ databases">
        <authorList>
            <consortium name="Genoscope - CEA"/>
            <person name="William W."/>
        </authorList>
    </citation>
    <scope>NUCLEOTIDE SEQUENCE</scope>
</reference>
<accession>A0A8S1MGD1</accession>
<evidence type="ECO:0000313" key="2">
    <source>
        <dbReference type="EMBL" id="CAD8074354.1"/>
    </source>
</evidence>